<evidence type="ECO:0000259" key="1">
    <source>
        <dbReference type="Pfam" id="PF12697"/>
    </source>
</evidence>
<dbReference type="VEuPathDB" id="FungiDB:CLCR_08883"/>
<dbReference type="Proteomes" id="UP000094526">
    <property type="component" value="Unassembled WGS sequence"/>
</dbReference>
<dbReference type="eggNOG" id="ENOG502SMXM">
    <property type="taxonomic scope" value="Eukaryota"/>
</dbReference>
<dbReference type="SUPFAM" id="SSF53474">
    <property type="entry name" value="alpha/beta-Hydrolases"/>
    <property type="match status" value="1"/>
</dbReference>
<sequence>MAELSLKLADGSLLTGKSYLKLQPALELSSPAVPLLVLVHGGGCTCEFFDAGSKHSVRRFSEVLGVPVVTINRPAYGGTLPLADDNAGRSSTFIQRHGRWLHELALPAIWKEYSGPLNVSSIVLYGESIGGAVCTVAAGMHAKDPARYKLAGLVLSAMGSAPKTEPLKPLFEDESMKGKQLSIPRELLTSLAVADDQKVADPAVWNASTCHHPTSVEEIYDINMQWPTYWRSHAREVQVQVLYSMGEFDNLWHVSAETMKEITDAFTSSPWVESRLMKNAPHCIEFGYQGSGFLLRVFGFALECAASLSIDEERDKS</sequence>
<dbReference type="STRING" id="86049.A0A1C1CSI0"/>
<dbReference type="InterPro" id="IPR029058">
    <property type="entry name" value="AB_hydrolase_fold"/>
</dbReference>
<reference evidence="3" key="1">
    <citation type="submission" date="2015-07" db="EMBL/GenBank/DDBJ databases">
        <authorList>
            <person name="Teixeira M.M."/>
            <person name="Souza R.C."/>
            <person name="Almeida L.G."/>
            <person name="Vicente V.A."/>
            <person name="de Hoog S."/>
            <person name="Bocca A.L."/>
            <person name="de Almeida S.R."/>
            <person name="Vasconcelos A.T."/>
            <person name="Felipe M.S."/>
        </authorList>
    </citation>
    <scope>NUCLEOTIDE SEQUENCE [LARGE SCALE GENOMIC DNA]</scope>
    <source>
        <strain evidence="3">KSF</strain>
    </source>
</reference>
<comment type="caution">
    <text evidence="2">The sequence shown here is derived from an EMBL/GenBank/DDBJ whole genome shotgun (WGS) entry which is preliminary data.</text>
</comment>
<proteinExistence type="predicted"/>
<evidence type="ECO:0000313" key="3">
    <source>
        <dbReference type="Proteomes" id="UP000094526"/>
    </source>
</evidence>
<dbReference type="AlphaFoldDB" id="A0A1C1CSI0"/>
<feature type="domain" description="AB hydrolase-1" evidence="1">
    <location>
        <begin position="36"/>
        <end position="213"/>
    </location>
</feature>
<protein>
    <recommendedName>
        <fullName evidence="1">AB hydrolase-1 domain-containing protein</fullName>
    </recommendedName>
</protein>
<dbReference type="OrthoDB" id="5371334at2759"/>
<organism evidence="2 3">
    <name type="scientific">Cladophialophora carrionii</name>
    <dbReference type="NCBI Taxonomy" id="86049"/>
    <lineage>
        <taxon>Eukaryota</taxon>
        <taxon>Fungi</taxon>
        <taxon>Dikarya</taxon>
        <taxon>Ascomycota</taxon>
        <taxon>Pezizomycotina</taxon>
        <taxon>Eurotiomycetes</taxon>
        <taxon>Chaetothyriomycetidae</taxon>
        <taxon>Chaetothyriales</taxon>
        <taxon>Herpotrichiellaceae</taxon>
        <taxon>Cladophialophora</taxon>
    </lineage>
</organism>
<dbReference type="InterPro" id="IPR000073">
    <property type="entry name" value="AB_hydrolase_1"/>
</dbReference>
<evidence type="ECO:0000313" key="2">
    <source>
        <dbReference type="EMBL" id="OCT51437.1"/>
    </source>
</evidence>
<keyword evidence="3" id="KW-1185">Reference proteome</keyword>
<gene>
    <name evidence="2" type="ORF">CLCR_08883</name>
</gene>
<dbReference type="VEuPathDB" id="FungiDB:G647_06645"/>
<name>A0A1C1CSI0_9EURO</name>
<accession>A0A1C1CSI0</accession>
<dbReference type="Gene3D" id="3.40.50.1820">
    <property type="entry name" value="alpha/beta hydrolase"/>
    <property type="match status" value="1"/>
</dbReference>
<dbReference type="EMBL" id="LGRB01000009">
    <property type="protein sequence ID" value="OCT51437.1"/>
    <property type="molecule type" value="Genomic_DNA"/>
</dbReference>
<dbReference type="Pfam" id="PF12697">
    <property type="entry name" value="Abhydrolase_6"/>
    <property type="match status" value="1"/>
</dbReference>